<evidence type="ECO:0000313" key="2">
    <source>
        <dbReference type="Proteomes" id="UP001634394"/>
    </source>
</evidence>
<keyword evidence="2" id="KW-1185">Reference proteome</keyword>
<sequence length="97" mass="10523">PSTCKVTFGPKSHRWMQINITKGDGHTTSYEIIGTIVSQGNTEIQKGTFQFNVTTVIHNFTSSYPPGTCFNFQFIAISGAGNGIGRSAPVVMNNTCY</sequence>
<proteinExistence type="predicted"/>
<feature type="non-terminal residue" evidence="1">
    <location>
        <position position="97"/>
    </location>
</feature>
<protein>
    <submittedName>
        <fullName evidence="1">Uncharacterized protein</fullName>
    </submittedName>
</protein>
<feature type="non-terminal residue" evidence="1">
    <location>
        <position position="1"/>
    </location>
</feature>
<organism evidence="1 2">
    <name type="scientific">Sinanodonta woodiana</name>
    <name type="common">Chinese pond mussel</name>
    <name type="synonym">Anodonta woodiana</name>
    <dbReference type="NCBI Taxonomy" id="1069815"/>
    <lineage>
        <taxon>Eukaryota</taxon>
        <taxon>Metazoa</taxon>
        <taxon>Spiralia</taxon>
        <taxon>Lophotrochozoa</taxon>
        <taxon>Mollusca</taxon>
        <taxon>Bivalvia</taxon>
        <taxon>Autobranchia</taxon>
        <taxon>Heteroconchia</taxon>
        <taxon>Palaeoheterodonta</taxon>
        <taxon>Unionida</taxon>
        <taxon>Unionoidea</taxon>
        <taxon>Unionidae</taxon>
        <taxon>Unioninae</taxon>
        <taxon>Sinanodonta</taxon>
    </lineage>
</organism>
<reference evidence="1 2" key="1">
    <citation type="submission" date="2024-11" db="EMBL/GenBank/DDBJ databases">
        <title>Chromosome-level genome assembly of the freshwater bivalve Anodonta woodiana.</title>
        <authorList>
            <person name="Chen X."/>
        </authorList>
    </citation>
    <scope>NUCLEOTIDE SEQUENCE [LARGE SCALE GENOMIC DNA]</scope>
    <source>
        <strain evidence="1">MN2024</strain>
        <tissue evidence="1">Gills</tissue>
    </source>
</reference>
<evidence type="ECO:0000313" key="1">
    <source>
        <dbReference type="EMBL" id="KAL3836556.1"/>
    </source>
</evidence>
<dbReference type="Proteomes" id="UP001634394">
    <property type="component" value="Unassembled WGS sequence"/>
</dbReference>
<dbReference type="EMBL" id="JBJQND010000018">
    <property type="protein sequence ID" value="KAL3836556.1"/>
    <property type="molecule type" value="Genomic_DNA"/>
</dbReference>
<gene>
    <name evidence="1" type="ORF">ACJMK2_021980</name>
</gene>
<accession>A0ABD3THN8</accession>
<name>A0ABD3THN8_SINWO</name>
<comment type="caution">
    <text evidence="1">The sequence shown here is derived from an EMBL/GenBank/DDBJ whole genome shotgun (WGS) entry which is preliminary data.</text>
</comment>
<dbReference type="AlphaFoldDB" id="A0ABD3THN8"/>